<feature type="region of interest" description="Disordered" evidence="1">
    <location>
        <begin position="39"/>
        <end position="58"/>
    </location>
</feature>
<dbReference type="AlphaFoldDB" id="A0A843XGE8"/>
<dbReference type="EMBL" id="NMUH01008158">
    <property type="protein sequence ID" value="MQM18396.1"/>
    <property type="molecule type" value="Genomic_DNA"/>
</dbReference>
<reference evidence="2" key="1">
    <citation type="submission" date="2017-07" db="EMBL/GenBank/DDBJ databases">
        <title>Taro Niue Genome Assembly and Annotation.</title>
        <authorList>
            <person name="Atibalentja N."/>
            <person name="Keating K."/>
            <person name="Fields C.J."/>
        </authorList>
    </citation>
    <scope>NUCLEOTIDE SEQUENCE</scope>
    <source>
        <strain evidence="2">Niue_2</strain>
        <tissue evidence="2">Leaf</tissue>
    </source>
</reference>
<proteinExistence type="predicted"/>
<protein>
    <submittedName>
        <fullName evidence="2">Uncharacterized protein</fullName>
    </submittedName>
</protein>
<name>A0A843XGE8_COLES</name>
<sequence>MCKTRTLRLWIGRLSAFPGDLHRPGDSLNIEEGFPNSGVLHPSTQKTAHVPAPVPQGHDHGGPSIMERFKRMAPPSFKGESDPLLAENWMSRSRRSSGRLGVLRMTRSAWPPICYRRGPMCGGPRYSVPELRTVLSRLLGTSS</sequence>
<evidence type="ECO:0000313" key="2">
    <source>
        <dbReference type="EMBL" id="MQM18396.1"/>
    </source>
</evidence>
<dbReference type="Proteomes" id="UP000652761">
    <property type="component" value="Unassembled WGS sequence"/>
</dbReference>
<organism evidence="2 3">
    <name type="scientific">Colocasia esculenta</name>
    <name type="common">Wild taro</name>
    <name type="synonym">Arum esculentum</name>
    <dbReference type="NCBI Taxonomy" id="4460"/>
    <lineage>
        <taxon>Eukaryota</taxon>
        <taxon>Viridiplantae</taxon>
        <taxon>Streptophyta</taxon>
        <taxon>Embryophyta</taxon>
        <taxon>Tracheophyta</taxon>
        <taxon>Spermatophyta</taxon>
        <taxon>Magnoliopsida</taxon>
        <taxon>Liliopsida</taxon>
        <taxon>Araceae</taxon>
        <taxon>Aroideae</taxon>
        <taxon>Colocasieae</taxon>
        <taxon>Colocasia</taxon>
    </lineage>
</organism>
<evidence type="ECO:0000313" key="3">
    <source>
        <dbReference type="Proteomes" id="UP000652761"/>
    </source>
</evidence>
<keyword evidence="3" id="KW-1185">Reference proteome</keyword>
<comment type="caution">
    <text evidence="2">The sequence shown here is derived from an EMBL/GenBank/DDBJ whole genome shotgun (WGS) entry which is preliminary data.</text>
</comment>
<accession>A0A843XGE8</accession>
<gene>
    <name evidence="2" type="ORF">Taro_051387</name>
</gene>
<evidence type="ECO:0000256" key="1">
    <source>
        <dbReference type="SAM" id="MobiDB-lite"/>
    </source>
</evidence>